<name>A0ACB6RCG7_9PLEO</name>
<gene>
    <name evidence="1" type="ORF">BDR25DRAFT_321547</name>
</gene>
<organism evidence="1 2">
    <name type="scientific">Lindgomyces ingoldianus</name>
    <dbReference type="NCBI Taxonomy" id="673940"/>
    <lineage>
        <taxon>Eukaryota</taxon>
        <taxon>Fungi</taxon>
        <taxon>Dikarya</taxon>
        <taxon>Ascomycota</taxon>
        <taxon>Pezizomycotina</taxon>
        <taxon>Dothideomycetes</taxon>
        <taxon>Pleosporomycetidae</taxon>
        <taxon>Pleosporales</taxon>
        <taxon>Lindgomycetaceae</taxon>
        <taxon>Lindgomyces</taxon>
    </lineage>
</organism>
<keyword evidence="2" id="KW-1185">Reference proteome</keyword>
<protein>
    <submittedName>
        <fullName evidence="1">IlvN-domain-containing protein</fullName>
    </submittedName>
</protein>
<evidence type="ECO:0000313" key="2">
    <source>
        <dbReference type="Proteomes" id="UP000799755"/>
    </source>
</evidence>
<reference evidence="1" key="1">
    <citation type="journal article" date="2020" name="Stud. Mycol.">
        <title>101 Dothideomycetes genomes: a test case for predicting lifestyles and emergence of pathogens.</title>
        <authorList>
            <person name="Haridas S."/>
            <person name="Albert R."/>
            <person name="Binder M."/>
            <person name="Bloem J."/>
            <person name="Labutti K."/>
            <person name="Salamov A."/>
            <person name="Andreopoulos B."/>
            <person name="Baker S."/>
            <person name="Barry K."/>
            <person name="Bills G."/>
            <person name="Bluhm B."/>
            <person name="Cannon C."/>
            <person name="Castanera R."/>
            <person name="Culley D."/>
            <person name="Daum C."/>
            <person name="Ezra D."/>
            <person name="Gonzalez J."/>
            <person name="Henrissat B."/>
            <person name="Kuo A."/>
            <person name="Liang C."/>
            <person name="Lipzen A."/>
            <person name="Lutzoni F."/>
            <person name="Magnuson J."/>
            <person name="Mondo S."/>
            <person name="Nolan M."/>
            <person name="Ohm R."/>
            <person name="Pangilinan J."/>
            <person name="Park H.-J."/>
            <person name="Ramirez L."/>
            <person name="Alfaro M."/>
            <person name="Sun H."/>
            <person name="Tritt A."/>
            <person name="Yoshinaga Y."/>
            <person name="Zwiers L.-H."/>
            <person name="Turgeon B."/>
            <person name="Goodwin S."/>
            <person name="Spatafora J."/>
            <person name="Crous P."/>
            <person name="Grigoriev I."/>
        </authorList>
    </citation>
    <scope>NUCLEOTIDE SEQUENCE</scope>
    <source>
        <strain evidence="1">ATCC 200398</strain>
    </source>
</reference>
<dbReference type="EMBL" id="MU003493">
    <property type="protein sequence ID" value="KAF2477019.1"/>
    <property type="molecule type" value="Genomic_DNA"/>
</dbReference>
<sequence length="324" mass="35643">MAARLFYDKDCPLDCLKGKTIVFIGYGNQGRAQALNLRDTFKSEQLEPTPKIVIANIKDSYSSKAEQDGFGFTSDWKAAAAEADVLFLLVPDQVQPQLFNELIAPTLQKTACIVVASGYNVFYKHLNMAKSNDVVMVAPRMIGTSVRTRYESGEGFPCFVSVEQDGTGKAWEVGLALSRGIGATKGGALWPTIIATFNEAYSTLKGLGCSDEALVHEMWMSKESAEIFEKAAEDGFVKQLVHHSSVSQYGQLKGSLEVDTTAIKKEFKRIAEERVLNGAFAKEFMSLDRDGPGVERTLEELYAKAKNSELARGEARVRERLGLK</sequence>
<evidence type="ECO:0000313" key="1">
    <source>
        <dbReference type="EMBL" id="KAF2477019.1"/>
    </source>
</evidence>
<comment type="caution">
    <text evidence="1">The sequence shown here is derived from an EMBL/GenBank/DDBJ whole genome shotgun (WGS) entry which is preliminary data.</text>
</comment>
<accession>A0ACB6RCG7</accession>
<proteinExistence type="predicted"/>
<dbReference type="Proteomes" id="UP000799755">
    <property type="component" value="Unassembled WGS sequence"/>
</dbReference>